<dbReference type="OrthoDB" id="5976732at2759"/>
<protein>
    <submittedName>
        <fullName evidence="14">Transmembrane emp24 domain-containing protein 5-like</fullName>
    </submittedName>
</protein>
<dbReference type="Proteomes" id="UP000192223">
    <property type="component" value="Unplaced"/>
</dbReference>
<feature type="transmembrane region" description="Helical" evidence="10">
    <location>
        <begin position="183"/>
        <end position="204"/>
    </location>
</feature>
<sequence>MILLLFLLLISFSESFKMWEMAIRVDPKQESCFHHEWSRNRSVSFTYYVKHGGQGELDISFVLFDPNGALMINDLKQRGKNTIISTTLDGDYIFCFDNSHSSVNSKIVYFEFFDLNGDTGEAASYEFQPEDNVGLPDKFLEIVDKVDYSLAAVRISQRQSRMTETWDNYIIERKSSTINQFSAAQLVVMLFAGVVQVILIRSLFDERSRIHKIWRTK</sequence>
<dbReference type="PANTHER" id="PTHR22811">
    <property type="entry name" value="TRANSMEMBRANE EMP24 DOMAIN-CONTAINING PROTEIN"/>
    <property type="match status" value="1"/>
</dbReference>
<evidence type="ECO:0000256" key="11">
    <source>
        <dbReference type="SAM" id="SignalP"/>
    </source>
</evidence>
<dbReference type="GO" id="GO:0016020">
    <property type="term" value="C:membrane"/>
    <property type="evidence" value="ECO:0007669"/>
    <property type="project" value="UniProtKB-SubCell"/>
</dbReference>
<evidence type="ECO:0000256" key="5">
    <source>
        <dbReference type="ARBA" id="ARBA00022729"/>
    </source>
</evidence>
<dbReference type="SUPFAM" id="SSF101576">
    <property type="entry name" value="Supernatant protein factor (SPF), C-terminal domain"/>
    <property type="match status" value="1"/>
</dbReference>
<accession>A0A1W4WEH8</accession>
<evidence type="ECO:0000256" key="4">
    <source>
        <dbReference type="ARBA" id="ARBA00022692"/>
    </source>
</evidence>
<dbReference type="PROSITE" id="PS50866">
    <property type="entry name" value="GOLD"/>
    <property type="match status" value="1"/>
</dbReference>
<dbReference type="RefSeq" id="XP_018318523.1">
    <property type="nucleotide sequence ID" value="XM_018463021.1"/>
</dbReference>
<evidence type="ECO:0000313" key="13">
    <source>
        <dbReference type="Proteomes" id="UP000192223"/>
    </source>
</evidence>
<feature type="signal peptide" evidence="11">
    <location>
        <begin position="1"/>
        <end position="15"/>
    </location>
</feature>
<evidence type="ECO:0000259" key="12">
    <source>
        <dbReference type="PROSITE" id="PS50866"/>
    </source>
</evidence>
<dbReference type="GO" id="GO:0012505">
    <property type="term" value="C:endomembrane system"/>
    <property type="evidence" value="ECO:0007669"/>
    <property type="project" value="UniProtKB-SubCell"/>
</dbReference>
<name>A0A1W4WEH8_AGRPL</name>
<dbReference type="SMART" id="SM01190">
    <property type="entry name" value="EMP24_GP25L"/>
    <property type="match status" value="1"/>
</dbReference>
<dbReference type="STRING" id="224129.A0A1W4WEH8"/>
<keyword evidence="6 10" id="KW-1133">Transmembrane helix</keyword>
<keyword evidence="3" id="KW-0217">Developmental protein</keyword>
<evidence type="ECO:0000256" key="2">
    <source>
        <dbReference type="ARBA" id="ARBA00007104"/>
    </source>
</evidence>
<dbReference type="InterPro" id="IPR036598">
    <property type="entry name" value="GOLD_dom_sf"/>
</dbReference>
<keyword evidence="4 9" id="KW-0812">Transmembrane</keyword>
<evidence type="ECO:0000256" key="7">
    <source>
        <dbReference type="ARBA" id="ARBA00023136"/>
    </source>
</evidence>
<keyword evidence="7 10" id="KW-0472">Membrane</keyword>
<dbReference type="Pfam" id="PF01105">
    <property type="entry name" value="EMP24_GP25L"/>
    <property type="match status" value="1"/>
</dbReference>
<comment type="similarity">
    <text evidence="2 9">Belongs to the EMP24/GP25L family.</text>
</comment>
<keyword evidence="13" id="KW-1185">Reference proteome</keyword>
<proteinExistence type="inferred from homology"/>
<gene>
    <name evidence="14" type="primary">LOC108732307</name>
</gene>
<keyword evidence="5 11" id="KW-0732">Signal</keyword>
<evidence type="ECO:0000256" key="1">
    <source>
        <dbReference type="ARBA" id="ARBA00004479"/>
    </source>
</evidence>
<dbReference type="AlphaFoldDB" id="A0A1W4WEH8"/>
<organism evidence="13 14">
    <name type="scientific">Agrilus planipennis</name>
    <name type="common">Emerald ash borer</name>
    <name type="synonym">Agrilus marcopoli</name>
    <dbReference type="NCBI Taxonomy" id="224129"/>
    <lineage>
        <taxon>Eukaryota</taxon>
        <taxon>Metazoa</taxon>
        <taxon>Ecdysozoa</taxon>
        <taxon>Arthropoda</taxon>
        <taxon>Hexapoda</taxon>
        <taxon>Insecta</taxon>
        <taxon>Pterygota</taxon>
        <taxon>Neoptera</taxon>
        <taxon>Endopterygota</taxon>
        <taxon>Coleoptera</taxon>
        <taxon>Polyphaga</taxon>
        <taxon>Elateriformia</taxon>
        <taxon>Buprestoidea</taxon>
        <taxon>Buprestidae</taxon>
        <taxon>Agrilinae</taxon>
        <taxon>Agrilus</taxon>
    </lineage>
</organism>
<dbReference type="InParanoid" id="A0A1W4WEH8"/>
<evidence type="ECO:0000256" key="3">
    <source>
        <dbReference type="ARBA" id="ARBA00022473"/>
    </source>
</evidence>
<evidence type="ECO:0000256" key="6">
    <source>
        <dbReference type="ARBA" id="ARBA00022989"/>
    </source>
</evidence>
<evidence type="ECO:0000313" key="14">
    <source>
        <dbReference type="RefSeq" id="XP_018318523.1"/>
    </source>
</evidence>
<evidence type="ECO:0000256" key="9">
    <source>
        <dbReference type="RuleBase" id="RU003827"/>
    </source>
</evidence>
<dbReference type="InterPro" id="IPR009038">
    <property type="entry name" value="GOLD_dom"/>
</dbReference>
<reference evidence="14" key="1">
    <citation type="submission" date="2025-08" db="UniProtKB">
        <authorList>
            <consortium name="RefSeq"/>
        </authorList>
    </citation>
    <scope>IDENTIFICATION</scope>
    <source>
        <tissue evidence="14">Entire body</tissue>
    </source>
</reference>
<evidence type="ECO:0000256" key="10">
    <source>
        <dbReference type="SAM" id="Phobius"/>
    </source>
</evidence>
<dbReference type="InterPro" id="IPR015720">
    <property type="entry name" value="Emp24-like"/>
</dbReference>
<evidence type="ECO:0000256" key="8">
    <source>
        <dbReference type="ARBA" id="ARBA00037847"/>
    </source>
</evidence>
<feature type="domain" description="GOLD" evidence="12">
    <location>
        <begin position="30"/>
        <end position="114"/>
    </location>
</feature>
<dbReference type="KEGG" id="apln:108732307"/>
<feature type="chain" id="PRO_5013297794" evidence="11">
    <location>
        <begin position="16"/>
        <end position="217"/>
    </location>
</feature>
<comment type="subcellular location">
    <subcellularLocation>
        <location evidence="8">Endomembrane system</location>
        <topology evidence="8">Single-pass membrane protein</topology>
    </subcellularLocation>
    <subcellularLocation>
        <location evidence="1 9">Membrane</location>
        <topology evidence="1 9">Single-pass type I membrane protein</topology>
    </subcellularLocation>
</comment>
<dbReference type="GeneID" id="108732307"/>